<evidence type="ECO:0000256" key="1">
    <source>
        <dbReference type="ARBA" id="ARBA00004651"/>
    </source>
</evidence>
<evidence type="ECO:0000256" key="4">
    <source>
        <dbReference type="ARBA" id="ARBA00022692"/>
    </source>
</evidence>
<keyword evidence="9" id="KW-1185">Reference proteome</keyword>
<comment type="similarity">
    <text evidence="2">Belongs to the UPF0718 family.</text>
</comment>
<evidence type="ECO:0000256" key="5">
    <source>
        <dbReference type="ARBA" id="ARBA00022989"/>
    </source>
</evidence>
<dbReference type="Pfam" id="PF03773">
    <property type="entry name" value="ArsP_1"/>
    <property type="match status" value="1"/>
</dbReference>
<dbReference type="RefSeq" id="WP_380164580.1">
    <property type="nucleotide sequence ID" value="NZ_JBHTNU010000006.1"/>
</dbReference>
<feature type="transmembrane region" description="Helical" evidence="7">
    <location>
        <begin position="294"/>
        <end position="311"/>
    </location>
</feature>
<accession>A0ABW4C9D4</accession>
<dbReference type="PANTHER" id="PTHR34184">
    <property type="entry name" value="UPF0718 PROTEIN YCGR"/>
    <property type="match status" value="1"/>
</dbReference>
<keyword evidence="4 7" id="KW-0812">Transmembrane</keyword>
<dbReference type="Proteomes" id="UP001597282">
    <property type="component" value="Unassembled WGS sequence"/>
</dbReference>
<protein>
    <submittedName>
        <fullName evidence="8">Permease</fullName>
    </submittedName>
</protein>
<dbReference type="InterPro" id="IPR005524">
    <property type="entry name" value="DUF318"/>
</dbReference>
<keyword evidence="5 7" id="KW-1133">Transmembrane helix</keyword>
<evidence type="ECO:0000313" key="8">
    <source>
        <dbReference type="EMBL" id="MFD1426992.1"/>
    </source>
</evidence>
<evidence type="ECO:0000256" key="2">
    <source>
        <dbReference type="ARBA" id="ARBA00006386"/>
    </source>
</evidence>
<dbReference type="InterPro" id="IPR052923">
    <property type="entry name" value="UPF0718"/>
</dbReference>
<evidence type="ECO:0000256" key="6">
    <source>
        <dbReference type="ARBA" id="ARBA00023136"/>
    </source>
</evidence>
<evidence type="ECO:0000256" key="3">
    <source>
        <dbReference type="ARBA" id="ARBA00022475"/>
    </source>
</evidence>
<feature type="transmembrane region" description="Helical" evidence="7">
    <location>
        <begin position="323"/>
        <end position="342"/>
    </location>
</feature>
<feature type="transmembrane region" description="Helical" evidence="7">
    <location>
        <begin position="233"/>
        <end position="253"/>
    </location>
</feature>
<comment type="subcellular location">
    <subcellularLocation>
        <location evidence="1">Cell membrane</location>
        <topology evidence="1">Multi-pass membrane protein</topology>
    </subcellularLocation>
</comment>
<sequence>MVRWLREWSAEIAGFAILTLFLWITQGRTDPLNQLRLPFPLQVPASVETFSTLFLSIFIEGIPFILIGVLVSGLIQVYVREETIWRLIPRKRIFAIPMAATLGIFLPVCECGIVPITKRLIQKGMPTYTAFTFLLAAPVINPVTITSTYIAFGSDWNMTVSRMALTILIACTMGFLISIFLSGNPLRENRNEHHCCEHRDKQRDPHHPNPFPEDRLGHALYHGIFEFMNMGKYFVAGAAVAALFQTWIGLSAIHDFAQYGWVATLFMMGLAFGLSLCVSADAFVAASFRSVMPSAPVLAFLVFGPIMDLKNLLMMAENFRPKVVRMMFVGTFVLTLVAVELWKTFGF</sequence>
<organism evidence="8 9">
    <name type="scientific">Kroppenstedtia sanguinis</name>
    <dbReference type="NCBI Taxonomy" id="1380684"/>
    <lineage>
        <taxon>Bacteria</taxon>
        <taxon>Bacillati</taxon>
        <taxon>Bacillota</taxon>
        <taxon>Bacilli</taxon>
        <taxon>Bacillales</taxon>
        <taxon>Thermoactinomycetaceae</taxon>
        <taxon>Kroppenstedtia</taxon>
    </lineage>
</organism>
<feature type="transmembrane region" description="Helical" evidence="7">
    <location>
        <begin position="164"/>
        <end position="183"/>
    </location>
</feature>
<evidence type="ECO:0000313" key="9">
    <source>
        <dbReference type="Proteomes" id="UP001597282"/>
    </source>
</evidence>
<evidence type="ECO:0000256" key="7">
    <source>
        <dbReference type="SAM" id="Phobius"/>
    </source>
</evidence>
<feature type="transmembrane region" description="Helical" evidence="7">
    <location>
        <begin position="93"/>
        <end position="116"/>
    </location>
</feature>
<reference evidence="9" key="1">
    <citation type="journal article" date="2019" name="Int. J. Syst. Evol. Microbiol.">
        <title>The Global Catalogue of Microorganisms (GCM) 10K type strain sequencing project: providing services to taxonomists for standard genome sequencing and annotation.</title>
        <authorList>
            <consortium name="The Broad Institute Genomics Platform"/>
            <consortium name="The Broad Institute Genome Sequencing Center for Infectious Disease"/>
            <person name="Wu L."/>
            <person name="Ma J."/>
        </authorList>
    </citation>
    <scope>NUCLEOTIDE SEQUENCE [LARGE SCALE GENOMIC DNA]</scope>
    <source>
        <strain evidence="9">S1</strain>
    </source>
</reference>
<feature type="transmembrane region" description="Helical" evidence="7">
    <location>
        <begin position="51"/>
        <end position="72"/>
    </location>
</feature>
<proteinExistence type="inferred from homology"/>
<comment type="caution">
    <text evidence="8">The sequence shown here is derived from an EMBL/GenBank/DDBJ whole genome shotgun (WGS) entry which is preliminary data.</text>
</comment>
<keyword evidence="6 7" id="KW-0472">Membrane</keyword>
<gene>
    <name evidence="8" type="ORF">ACFQ4Y_08580</name>
</gene>
<keyword evidence="3" id="KW-1003">Cell membrane</keyword>
<dbReference type="EMBL" id="JBHTNU010000006">
    <property type="protein sequence ID" value="MFD1426992.1"/>
    <property type="molecule type" value="Genomic_DNA"/>
</dbReference>
<name>A0ABW4C9D4_9BACL</name>
<dbReference type="PANTHER" id="PTHR34184:SF4">
    <property type="entry name" value="UPF0718 PROTEIN YCGR"/>
    <property type="match status" value="1"/>
</dbReference>
<feature type="transmembrane region" description="Helical" evidence="7">
    <location>
        <begin position="265"/>
        <end position="288"/>
    </location>
</feature>
<feature type="transmembrane region" description="Helical" evidence="7">
    <location>
        <begin position="128"/>
        <end position="152"/>
    </location>
</feature>